<evidence type="ECO:0000313" key="1">
    <source>
        <dbReference type="EMBL" id="JAD95334.1"/>
    </source>
</evidence>
<reference evidence="1" key="2">
    <citation type="journal article" date="2015" name="Data Brief">
        <title>Shoot transcriptome of the giant reed, Arundo donax.</title>
        <authorList>
            <person name="Barrero R.A."/>
            <person name="Guerrero F.D."/>
            <person name="Moolhuijzen P."/>
            <person name="Goolsby J.A."/>
            <person name="Tidwell J."/>
            <person name="Bellgard S.E."/>
            <person name="Bellgard M.I."/>
        </authorList>
    </citation>
    <scope>NUCLEOTIDE SEQUENCE</scope>
    <source>
        <tissue evidence="1">Shoot tissue taken approximately 20 cm above the soil surface</tissue>
    </source>
</reference>
<reference evidence="1" key="1">
    <citation type="submission" date="2014-09" db="EMBL/GenBank/DDBJ databases">
        <authorList>
            <person name="Magalhaes I.L.F."/>
            <person name="Oliveira U."/>
            <person name="Santos F.R."/>
            <person name="Vidigal T.H.D.A."/>
            <person name="Brescovit A.D."/>
            <person name="Santos A.J."/>
        </authorList>
    </citation>
    <scope>NUCLEOTIDE SEQUENCE</scope>
    <source>
        <tissue evidence="1">Shoot tissue taken approximately 20 cm above the soil surface</tissue>
    </source>
</reference>
<accession>A0A0A9E3H2</accession>
<sequence>MLLAVVVLPVRRMDGGTHLVDQVGNLKLRRLQTHRGGVRFVYHETCKSHLRQPHSSLQRCLRVPASWIVSTAISTRRLS</sequence>
<proteinExistence type="predicted"/>
<organism evidence="1">
    <name type="scientific">Arundo donax</name>
    <name type="common">Giant reed</name>
    <name type="synonym">Donax arundinaceus</name>
    <dbReference type="NCBI Taxonomy" id="35708"/>
    <lineage>
        <taxon>Eukaryota</taxon>
        <taxon>Viridiplantae</taxon>
        <taxon>Streptophyta</taxon>
        <taxon>Embryophyta</taxon>
        <taxon>Tracheophyta</taxon>
        <taxon>Spermatophyta</taxon>
        <taxon>Magnoliopsida</taxon>
        <taxon>Liliopsida</taxon>
        <taxon>Poales</taxon>
        <taxon>Poaceae</taxon>
        <taxon>PACMAD clade</taxon>
        <taxon>Arundinoideae</taxon>
        <taxon>Arundineae</taxon>
        <taxon>Arundo</taxon>
    </lineage>
</organism>
<name>A0A0A9E3H2_ARUDO</name>
<dbReference type="EMBL" id="GBRH01202561">
    <property type="protein sequence ID" value="JAD95334.1"/>
    <property type="molecule type" value="Transcribed_RNA"/>
</dbReference>
<dbReference type="AlphaFoldDB" id="A0A0A9E3H2"/>
<protein>
    <submittedName>
        <fullName evidence="1">Uncharacterized protein</fullName>
    </submittedName>
</protein>